<dbReference type="InterPro" id="IPR050900">
    <property type="entry name" value="Transposase_IS3/IS150/IS904"/>
</dbReference>
<dbReference type="PANTHER" id="PTHR46889">
    <property type="entry name" value="TRANSPOSASE INSF FOR INSERTION SEQUENCE IS3B-RELATED"/>
    <property type="match status" value="1"/>
</dbReference>
<evidence type="ECO:0000313" key="3">
    <source>
        <dbReference type="EMBL" id="SJN38292.1"/>
    </source>
</evidence>
<dbReference type="PANTHER" id="PTHR46889:SF4">
    <property type="entry name" value="TRANSPOSASE INSO FOR INSERTION SEQUENCE ELEMENT IS911B-RELATED"/>
    <property type="match status" value="1"/>
</dbReference>
<organism evidence="3 4">
    <name type="scientific">Luteococcus japonicus LSP_Lj1</name>
    <dbReference type="NCBI Taxonomy" id="1255658"/>
    <lineage>
        <taxon>Bacteria</taxon>
        <taxon>Bacillati</taxon>
        <taxon>Actinomycetota</taxon>
        <taxon>Actinomycetes</taxon>
        <taxon>Propionibacteriales</taxon>
        <taxon>Propionibacteriaceae</taxon>
        <taxon>Luteococcus</taxon>
    </lineage>
</organism>
<accession>A0A1R4K263</accession>
<dbReference type="AlphaFoldDB" id="A0A1R4K263"/>
<gene>
    <name evidence="3" type="ORF">FM114_10890</name>
</gene>
<dbReference type="PROSITE" id="PS50994">
    <property type="entry name" value="INTEGRASE"/>
    <property type="match status" value="1"/>
</dbReference>
<dbReference type="InterPro" id="IPR012337">
    <property type="entry name" value="RNaseH-like_sf"/>
</dbReference>
<proteinExistence type="predicted"/>
<reference evidence="3 4" key="1">
    <citation type="submission" date="2017-02" db="EMBL/GenBank/DDBJ databases">
        <authorList>
            <person name="Peterson S.W."/>
        </authorList>
    </citation>
    <scope>NUCLEOTIDE SEQUENCE [LARGE SCALE GENOMIC DNA]</scope>
    <source>
        <strain evidence="3 4">LSP_Lj1</strain>
    </source>
</reference>
<dbReference type="InterPro" id="IPR036397">
    <property type="entry name" value="RNaseH_sf"/>
</dbReference>
<dbReference type="Pfam" id="PF00665">
    <property type="entry name" value="rve"/>
    <property type="match status" value="1"/>
</dbReference>
<keyword evidence="4" id="KW-1185">Reference proteome</keyword>
<dbReference type="GO" id="GO:0015074">
    <property type="term" value="P:DNA integration"/>
    <property type="evidence" value="ECO:0007669"/>
    <property type="project" value="InterPro"/>
</dbReference>
<dbReference type="OrthoDB" id="52928at2"/>
<name>A0A1R4K263_9ACTN</name>
<protein>
    <submittedName>
        <fullName evidence="3">Mobile element protein</fullName>
    </submittedName>
</protein>
<dbReference type="Proteomes" id="UP000188342">
    <property type="component" value="Unassembled WGS sequence"/>
</dbReference>
<dbReference type="STRING" id="1255658.FM114_10890"/>
<evidence type="ECO:0000313" key="4">
    <source>
        <dbReference type="Proteomes" id="UP000188342"/>
    </source>
</evidence>
<feature type="region of interest" description="Disordered" evidence="1">
    <location>
        <begin position="470"/>
        <end position="497"/>
    </location>
</feature>
<dbReference type="GO" id="GO:0003676">
    <property type="term" value="F:nucleic acid binding"/>
    <property type="evidence" value="ECO:0007669"/>
    <property type="project" value="InterPro"/>
</dbReference>
<dbReference type="EMBL" id="FUKQ01000041">
    <property type="protein sequence ID" value="SJN38292.1"/>
    <property type="molecule type" value="Genomic_DNA"/>
</dbReference>
<sequence>MGAYADLTAQGTPTRQASVLTGISRATASRRQQRPGPPTPREMVPANRLSCTERAKVLAVLTSDEFVDATPLQIFAELLDRGIYLCSVSTMYRVLRENTLVKERRRQARHPARTVPELVATAPGQVYTWDITKLPGPIRGVYYDAYVMIDIYSRYLVGVHVHARESGPLAEEMMREVFAIHGIPEVVHADRGTSMTSKSVATLLADLEVTRSHSRPKVSNDNPYSEAWFKTLKYAPVFPDRFGSLSDARAFMDEFRDRYNHEHHHSGLGLHTPAEVHYGLAAAKAADRADVLNTARAAHPERFSTPDAVPKILALPDAAWINNPANRDDQQTYQPAAWLPMASSTLTNSGPWSCCDGCCQDIHISEDHEPVHENTWFAARCCEHDLQPARLPRHRRRRPARRRPASGDRIHRVTRLSVVWGARNEGPLPPVTAGPGRSCRWRGGGGVGQTPLVLSGAGLRPAHVRRDHRADPAIRTLDDPTAGPGRLGRDPFRPGCL</sequence>
<dbReference type="InterPro" id="IPR001584">
    <property type="entry name" value="Integrase_cat-core"/>
</dbReference>
<feature type="domain" description="Integrase catalytic" evidence="2">
    <location>
        <begin position="119"/>
        <end position="281"/>
    </location>
</feature>
<feature type="compositionally biased region" description="Basic and acidic residues" evidence="1">
    <location>
        <begin position="487"/>
        <end position="497"/>
    </location>
</feature>
<dbReference type="Gene3D" id="3.30.420.10">
    <property type="entry name" value="Ribonuclease H-like superfamily/Ribonuclease H"/>
    <property type="match status" value="1"/>
</dbReference>
<dbReference type="SUPFAM" id="SSF53098">
    <property type="entry name" value="Ribonuclease H-like"/>
    <property type="match status" value="1"/>
</dbReference>
<evidence type="ECO:0000259" key="2">
    <source>
        <dbReference type="PROSITE" id="PS50994"/>
    </source>
</evidence>
<evidence type="ECO:0000256" key="1">
    <source>
        <dbReference type="SAM" id="MobiDB-lite"/>
    </source>
</evidence>
<feature type="region of interest" description="Disordered" evidence="1">
    <location>
        <begin position="25"/>
        <end position="44"/>
    </location>
</feature>